<dbReference type="AlphaFoldDB" id="A0A429ZUC0"/>
<sequence length="320" mass="35120">MPLKVGMRTVKTAVCAAVGIIIAQKIGLLYPASAGIIALLSVTNSKRSAFKTAILRVGSLALATSIAFIFFKLLGFNAVAFGVYLLVFIPLAVKYGMSDGIPVSSVLITHYLVEESLSLSLISNAFTLLVIGAGLALLANSYMPSKIKLLKGNQEKNDEKIKALLYGMASYLDGTAASISCDNLLVNVIKDLESAEEEAKRHDENQLLGEDVYFLDYFAMRRLQVNVLSKMNELVKVISHEKGNVTGVQNLLLTTADNLSIENDGQKMSAEIQLVLAAYRQAPLPKSREEFENRANLYQLLNEFQRFIDIKITYSEKLKT</sequence>
<reference evidence="8 9" key="1">
    <citation type="submission" date="2017-05" db="EMBL/GenBank/DDBJ databases">
        <title>Vagococcus spp. assemblies.</title>
        <authorList>
            <person name="Gulvik C.A."/>
        </authorList>
    </citation>
    <scope>NUCLEOTIDE SEQUENCE [LARGE SCALE GENOMIC DNA]</scope>
    <source>
        <strain evidence="8 9">NCFB 2777</strain>
    </source>
</reference>
<feature type="transmembrane region" description="Helical" evidence="6">
    <location>
        <begin position="12"/>
        <end position="41"/>
    </location>
</feature>
<dbReference type="Pfam" id="PF06081">
    <property type="entry name" value="ArAE_1"/>
    <property type="match status" value="1"/>
</dbReference>
<accession>A0A429ZUC0</accession>
<dbReference type="OrthoDB" id="357521at2"/>
<keyword evidence="9" id="KW-1185">Reference proteome</keyword>
<dbReference type="PANTHER" id="PTHR40064:SF1">
    <property type="entry name" value="MEMBRANE PROTEIN"/>
    <property type="match status" value="1"/>
</dbReference>
<dbReference type="GeneID" id="98567376"/>
<feature type="transmembrane region" description="Helical" evidence="6">
    <location>
        <begin position="117"/>
        <end position="139"/>
    </location>
</feature>
<name>A0A429ZUC0_9ENTE</name>
<dbReference type="InterPro" id="IPR038323">
    <property type="entry name" value="ArAE_1_C_sf"/>
</dbReference>
<dbReference type="Gene3D" id="1.20.120.940">
    <property type="entry name" value="Putative aromatic acid exporter, C-terminal domain"/>
    <property type="match status" value="1"/>
</dbReference>
<keyword evidence="4 6" id="KW-1133">Transmembrane helix</keyword>
<evidence type="ECO:0000256" key="6">
    <source>
        <dbReference type="SAM" id="Phobius"/>
    </source>
</evidence>
<evidence type="ECO:0000259" key="7">
    <source>
        <dbReference type="Pfam" id="PF11728"/>
    </source>
</evidence>
<feature type="transmembrane region" description="Helical" evidence="6">
    <location>
        <begin position="53"/>
        <end position="71"/>
    </location>
</feature>
<evidence type="ECO:0000313" key="8">
    <source>
        <dbReference type="EMBL" id="RST97281.1"/>
    </source>
</evidence>
<keyword evidence="3 6" id="KW-0812">Transmembrane</keyword>
<evidence type="ECO:0000256" key="1">
    <source>
        <dbReference type="ARBA" id="ARBA00004651"/>
    </source>
</evidence>
<dbReference type="EMBL" id="NGJU01000003">
    <property type="protein sequence ID" value="RST97281.1"/>
    <property type="molecule type" value="Genomic_DNA"/>
</dbReference>
<evidence type="ECO:0000256" key="2">
    <source>
        <dbReference type="ARBA" id="ARBA00022475"/>
    </source>
</evidence>
<evidence type="ECO:0000256" key="4">
    <source>
        <dbReference type="ARBA" id="ARBA00022989"/>
    </source>
</evidence>
<feature type="domain" description="Putative aromatic acid exporter C-terminal" evidence="7">
    <location>
        <begin position="150"/>
        <end position="311"/>
    </location>
</feature>
<keyword evidence="5 6" id="KW-0472">Membrane</keyword>
<evidence type="ECO:0000313" key="9">
    <source>
        <dbReference type="Proteomes" id="UP000287239"/>
    </source>
</evidence>
<dbReference type="Pfam" id="PF11728">
    <property type="entry name" value="ArAE_1_C"/>
    <property type="match status" value="1"/>
</dbReference>
<dbReference type="InterPro" id="IPR010343">
    <property type="entry name" value="ArAE_1"/>
</dbReference>
<dbReference type="PANTHER" id="PTHR40064">
    <property type="entry name" value="MEMBRANE PROTEIN-RELATED"/>
    <property type="match status" value="1"/>
</dbReference>
<dbReference type="RefSeq" id="WP_126778537.1">
    <property type="nucleotide sequence ID" value="NZ_CAUQJP010000004.1"/>
</dbReference>
<proteinExistence type="predicted"/>
<evidence type="ECO:0000256" key="5">
    <source>
        <dbReference type="ARBA" id="ARBA00023136"/>
    </source>
</evidence>
<comment type="caution">
    <text evidence="8">The sequence shown here is derived from an EMBL/GenBank/DDBJ whole genome shotgun (WGS) entry which is preliminary data.</text>
</comment>
<organism evidence="8 9">
    <name type="scientific">Vagococcus salmoninarum</name>
    <dbReference type="NCBI Taxonomy" id="2739"/>
    <lineage>
        <taxon>Bacteria</taxon>
        <taxon>Bacillati</taxon>
        <taxon>Bacillota</taxon>
        <taxon>Bacilli</taxon>
        <taxon>Lactobacillales</taxon>
        <taxon>Enterococcaceae</taxon>
        <taxon>Vagococcus</taxon>
    </lineage>
</organism>
<protein>
    <recommendedName>
        <fullName evidence="7">Putative aromatic acid exporter C-terminal domain-containing protein</fullName>
    </recommendedName>
</protein>
<dbReference type="InterPro" id="IPR021062">
    <property type="entry name" value="ArAE_1_C"/>
</dbReference>
<gene>
    <name evidence="8" type="ORF">CBF35_03270</name>
</gene>
<comment type="subcellular location">
    <subcellularLocation>
        <location evidence="1">Cell membrane</location>
        <topology evidence="1">Multi-pass membrane protein</topology>
    </subcellularLocation>
</comment>
<dbReference type="GO" id="GO:0005886">
    <property type="term" value="C:plasma membrane"/>
    <property type="evidence" value="ECO:0007669"/>
    <property type="project" value="UniProtKB-SubCell"/>
</dbReference>
<keyword evidence="2" id="KW-1003">Cell membrane</keyword>
<dbReference type="Proteomes" id="UP000287239">
    <property type="component" value="Unassembled WGS sequence"/>
</dbReference>
<feature type="transmembrane region" description="Helical" evidence="6">
    <location>
        <begin position="78"/>
        <end position="97"/>
    </location>
</feature>
<evidence type="ECO:0000256" key="3">
    <source>
        <dbReference type="ARBA" id="ARBA00022692"/>
    </source>
</evidence>
<dbReference type="InterPro" id="IPR052984">
    <property type="entry name" value="UPF0421"/>
</dbReference>